<dbReference type="AlphaFoldDB" id="A0A238ZKC9"/>
<feature type="transmembrane region" description="Helical" evidence="1">
    <location>
        <begin position="250"/>
        <end position="269"/>
    </location>
</feature>
<feature type="transmembrane region" description="Helical" evidence="1">
    <location>
        <begin position="183"/>
        <end position="204"/>
    </location>
</feature>
<proteinExistence type="predicted"/>
<evidence type="ECO:0000313" key="3">
    <source>
        <dbReference type="Proteomes" id="UP000198405"/>
    </source>
</evidence>
<gene>
    <name evidence="2" type="ORF">SAMN06265340_1095</name>
</gene>
<dbReference type="NCBIfam" id="NF047644">
    <property type="entry name" value="TsoY_fam"/>
    <property type="match status" value="1"/>
</dbReference>
<feature type="transmembrane region" description="Helical" evidence="1">
    <location>
        <begin position="63"/>
        <end position="88"/>
    </location>
</feature>
<feature type="transmembrane region" description="Helical" evidence="1">
    <location>
        <begin position="289"/>
        <end position="309"/>
    </location>
</feature>
<protein>
    <recommendedName>
        <fullName evidence="4">Voltage-dependent anion channel</fullName>
    </recommendedName>
</protein>
<dbReference type="RefSeq" id="WP_089323308.1">
    <property type="nucleotide sequence ID" value="NZ_FZOB01000009.1"/>
</dbReference>
<keyword evidence="1" id="KW-1133">Transmembrane helix</keyword>
<dbReference type="InterPro" id="IPR059133">
    <property type="entry name" value="TsoY-like"/>
</dbReference>
<evidence type="ECO:0000313" key="2">
    <source>
        <dbReference type="EMBL" id="SNR83133.1"/>
    </source>
</evidence>
<feature type="transmembrane region" description="Helical" evidence="1">
    <location>
        <begin position="143"/>
        <end position="162"/>
    </location>
</feature>
<feature type="transmembrane region" description="Helical" evidence="1">
    <location>
        <begin position="329"/>
        <end position="347"/>
    </location>
</feature>
<sequence length="397" mass="44555">MSFRKNLGEKYSPLYYLAALGSGGLVITFFMYLMFLTPHKGYPIPVYDTLINVLNSGSPFQKLVVVVGVLGVAFFAILHFKLLLWNIREYAYFKKTEKFKDLKKSPAEIQLMAIPLTYAMTVNVLFIIGAIFIPHLWNVVEHIFPFALLAFFAIGVYGIKIFMDFISKVVAFGGFDTESNNSLSQMLSIFAFTMIAVGFSATGAMSHNPFVSAIGIVFSIGFLSVAAVFGIIKLVIGFHSMFKHGINREASISLWIIIPILTVAGIAFFRNSMGLHHNFNVHLHPTQHLVLFTVIVSLQLFFGLLGYMVMKHINYFKEFIDGKSESVTAYAAICPGVAFFVMLNFLLNKGFVGTGLIYKFSVVYLLLYVPLIYLQLKTIIVLFRLNRKLIKAWRTGA</sequence>
<name>A0A238ZKC9_9BACT</name>
<dbReference type="Proteomes" id="UP000198405">
    <property type="component" value="Unassembled WGS sequence"/>
</dbReference>
<accession>A0A238ZKC9</accession>
<feature type="transmembrane region" description="Helical" evidence="1">
    <location>
        <begin position="362"/>
        <end position="385"/>
    </location>
</feature>
<keyword evidence="1" id="KW-0812">Transmembrane</keyword>
<feature type="transmembrane region" description="Helical" evidence="1">
    <location>
        <begin position="109"/>
        <end position="137"/>
    </location>
</feature>
<feature type="transmembrane region" description="Helical" evidence="1">
    <location>
        <begin position="210"/>
        <end position="238"/>
    </location>
</feature>
<keyword evidence="1" id="KW-0472">Membrane</keyword>
<feature type="transmembrane region" description="Helical" evidence="1">
    <location>
        <begin position="14"/>
        <end position="35"/>
    </location>
</feature>
<evidence type="ECO:0008006" key="4">
    <source>
        <dbReference type="Google" id="ProtNLM"/>
    </source>
</evidence>
<keyword evidence="3" id="KW-1185">Reference proteome</keyword>
<reference evidence="3" key="1">
    <citation type="submission" date="2017-06" db="EMBL/GenBank/DDBJ databases">
        <authorList>
            <person name="Varghese N."/>
            <person name="Submissions S."/>
        </authorList>
    </citation>
    <scope>NUCLEOTIDE SEQUENCE [LARGE SCALE GENOMIC DNA]</scope>
    <source>
        <strain evidence="3">DSM 15668</strain>
    </source>
</reference>
<organism evidence="2 3">
    <name type="scientific">Desulfurobacterium atlanticum</name>
    <dbReference type="NCBI Taxonomy" id="240169"/>
    <lineage>
        <taxon>Bacteria</taxon>
        <taxon>Pseudomonadati</taxon>
        <taxon>Aquificota</taxon>
        <taxon>Aquificia</taxon>
        <taxon>Desulfurobacteriales</taxon>
        <taxon>Desulfurobacteriaceae</taxon>
        <taxon>Desulfurobacterium</taxon>
    </lineage>
</organism>
<dbReference type="EMBL" id="FZOB01000009">
    <property type="protein sequence ID" value="SNR83133.1"/>
    <property type="molecule type" value="Genomic_DNA"/>
</dbReference>
<evidence type="ECO:0000256" key="1">
    <source>
        <dbReference type="SAM" id="Phobius"/>
    </source>
</evidence>
<dbReference type="OrthoDB" id="9156251at2"/>